<reference evidence="2 3" key="1">
    <citation type="submission" date="2016-09" db="EMBL/GenBank/DDBJ databases">
        <authorList>
            <person name="Capua I."/>
            <person name="De Benedictis P."/>
            <person name="Joannis T."/>
            <person name="Lombin L.H."/>
            <person name="Cattoli G."/>
        </authorList>
    </citation>
    <scope>NUCLEOTIDE SEQUENCE [LARGE SCALE GENOMIC DNA]</scope>
    <source>
        <strain evidence="2 3">IMI 309357</strain>
    </source>
</reference>
<keyword evidence="3" id="KW-1185">Reference proteome</keyword>
<evidence type="ECO:0000313" key="2">
    <source>
        <dbReference type="EMBL" id="OHE97476.1"/>
    </source>
</evidence>
<name>A0A1G4B812_9PEZI</name>
<dbReference type="RefSeq" id="XP_022474629.1">
    <property type="nucleotide sequence ID" value="XM_022618895.1"/>
</dbReference>
<dbReference type="AlphaFoldDB" id="A0A1G4B812"/>
<comment type="caution">
    <text evidence="2">The sequence shown here is derived from an EMBL/GenBank/DDBJ whole genome shotgun (WGS) entry which is preliminary data.</text>
</comment>
<sequence>MHPGKATGRGPSASVLAASGFAPWSAACLHIRATAISLFPVVSDHWGVLVTTDGKGCKLQAAANAEIPKARYLASQVPAELSVTPGTWQKPYVTPSRSESLGRKCAVVSNGADAAKANPMQPMVRNDRMGKSQASNCIGSEHPPPMPVEGSTRRSYQKPEGNLRALVIRYPLSVSNWRGPDRGRPTPNSPIDDLYLPLSLAPIRQLLSGYFDMPMFNCLPTTPVALYNTNAQINVWPRHGDVAGTPKQSSYHDAELLLSVPGPVRKTKPAGSYV</sequence>
<dbReference type="GeneID" id="34560405"/>
<organism evidence="2 3">
    <name type="scientific">Colletotrichum orchidophilum</name>
    <dbReference type="NCBI Taxonomy" id="1209926"/>
    <lineage>
        <taxon>Eukaryota</taxon>
        <taxon>Fungi</taxon>
        <taxon>Dikarya</taxon>
        <taxon>Ascomycota</taxon>
        <taxon>Pezizomycotina</taxon>
        <taxon>Sordariomycetes</taxon>
        <taxon>Hypocreomycetidae</taxon>
        <taxon>Glomerellales</taxon>
        <taxon>Glomerellaceae</taxon>
        <taxon>Colletotrichum</taxon>
    </lineage>
</organism>
<protein>
    <submittedName>
        <fullName evidence="2">Uncharacterized protein</fullName>
    </submittedName>
</protein>
<proteinExistence type="predicted"/>
<dbReference type="PROSITE" id="PS51257">
    <property type="entry name" value="PROKAR_LIPOPROTEIN"/>
    <property type="match status" value="1"/>
</dbReference>
<dbReference type="Proteomes" id="UP000176998">
    <property type="component" value="Unassembled WGS sequence"/>
</dbReference>
<feature type="region of interest" description="Disordered" evidence="1">
    <location>
        <begin position="131"/>
        <end position="156"/>
    </location>
</feature>
<dbReference type="EMBL" id="MJBS01000057">
    <property type="protein sequence ID" value="OHE97476.1"/>
    <property type="molecule type" value="Genomic_DNA"/>
</dbReference>
<evidence type="ECO:0000313" key="3">
    <source>
        <dbReference type="Proteomes" id="UP000176998"/>
    </source>
</evidence>
<evidence type="ECO:0000256" key="1">
    <source>
        <dbReference type="SAM" id="MobiDB-lite"/>
    </source>
</evidence>
<gene>
    <name evidence="2" type="ORF">CORC01_07258</name>
</gene>
<accession>A0A1G4B812</accession>